<accession>A0A9P4HA44</accession>
<dbReference type="GO" id="GO:0050660">
    <property type="term" value="F:flavin adenine dinucleotide binding"/>
    <property type="evidence" value="ECO:0007669"/>
    <property type="project" value="InterPro"/>
</dbReference>
<evidence type="ECO:0000313" key="7">
    <source>
        <dbReference type="Proteomes" id="UP000799777"/>
    </source>
</evidence>
<keyword evidence="3" id="KW-0274">FAD</keyword>
<evidence type="ECO:0000256" key="2">
    <source>
        <dbReference type="ARBA" id="ARBA00022630"/>
    </source>
</evidence>
<dbReference type="InterPro" id="IPR051209">
    <property type="entry name" value="FAD-bind_Monooxygenase_sf"/>
</dbReference>
<comment type="similarity">
    <text evidence="1">Belongs to the FAD-binding monooxygenase family.</text>
</comment>
<keyword evidence="4" id="KW-0560">Oxidoreductase</keyword>
<dbReference type="Gene3D" id="3.50.50.60">
    <property type="entry name" value="FAD/NAD(P)-binding domain"/>
    <property type="match status" value="2"/>
</dbReference>
<dbReference type="OrthoDB" id="74360at2759"/>
<sequence>MAPDLNALSSDGRWNYSTPGSSGYDIPNIDPSSRKLKILTVGAGVSGIQMAYQIQKYCANVEHVIYEKNSDIGGTWLENRYPGCACDIPSHAYTLNFALNPDWPRFFSYAPDIHKYLTKVVEVFDLRKYMTFNTEVVRAEWQDDAGKWKITLRRSSPSGEEKEFVEECDLFLYATGILNNYKWPAIKGINSFKGKIVHTATWPKDYRKEQWAGERVAIIGSGASSIQTVPTMQPHVKHLDIFVRTGVWFVQIANNFGQNKEYSEEEREEFRRDPKKLLAHAKDIENQVNGLWGAFYTGSEGQKAAQDLFRQRMKEFIKDERLLEGFTPKFEVGCRRITPGDPYMEAIQKDNVDVHFTAVDEIDETGVIGNDGKHREVDTIVCATGFDVTYKPRFPVIGRNGVDLYDKWKNEPEGYLGLGCPDMPNWIMFIGPTWPVENGSVTGPLFKVAEYTIQIIKKMQRDHIKSWVPRQDITDRFNEHAQEWIKHTVWKSDCRSWYKNNETGRVNAVWPGSSNHYSEIIASPRYEDFEITYLHKNPWAHLGMGYAQCNVEFPNSDVSPYLSLENIDPKWLKAIGYEGPALTVQRARDEKEKPAVEREGVDGGSREQPLA</sequence>
<gene>
    <name evidence="6" type="ORF">EK21DRAFT_66827</name>
</gene>
<comment type="caution">
    <text evidence="6">The sequence shown here is derived from an EMBL/GenBank/DDBJ whole genome shotgun (WGS) entry which is preliminary data.</text>
</comment>
<dbReference type="PANTHER" id="PTHR42877:SF1">
    <property type="entry name" value="FAD-BINDING MONOOXYGENASE STCW"/>
    <property type="match status" value="1"/>
</dbReference>
<dbReference type="GO" id="GO:0050661">
    <property type="term" value="F:NADP binding"/>
    <property type="evidence" value="ECO:0007669"/>
    <property type="project" value="InterPro"/>
</dbReference>
<evidence type="ECO:0000256" key="1">
    <source>
        <dbReference type="ARBA" id="ARBA00010139"/>
    </source>
</evidence>
<dbReference type="EMBL" id="ML978196">
    <property type="protein sequence ID" value="KAF2029855.1"/>
    <property type="molecule type" value="Genomic_DNA"/>
</dbReference>
<proteinExistence type="inferred from homology"/>
<dbReference type="Pfam" id="PF00743">
    <property type="entry name" value="FMO-like"/>
    <property type="match status" value="1"/>
</dbReference>
<reference evidence="6" key="1">
    <citation type="journal article" date="2020" name="Stud. Mycol.">
        <title>101 Dothideomycetes genomes: a test case for predicting lifestyles and emergence of pathogens.</title>
        <authorList>
            <person name="Haridas S."/>
            <person name="Albert R."/>
            <person name="Binder M."/>
            <person name="Bloem J."/>
            <person name="Labutti K."/>
            <person name="Salamov A."/>
            <person name="Andreopoulos B."/>
            <person name="Baker S."/>
            <person name="Barry K."/>
            <person name="Bills G."/>
            <person name="Bluhm B."/>
            <person name="Cannon C."/>
            <person name="Castanera R."/>
            <person name="Culley D."/>
            <person name="Daum C."/>
            <person name="Ezra D."/>
            <person name="Gonzalez J."/>
            <person name="Henrissat B."/>
            <person name="Kuo A."/>
            <person name="Liang C."/>
            <person name="Lipzen A."/>
            <person name="Lutzoni F."/>
            <person name="Magnuson J."/>
            <person name="Mondo S."/>
            <person name="Nolan M."/>
            <person name="Ohm R."/>
            <person name="Pangilinan J."/>
            <person name="Park H.-J."/>
            <person name="Ramirez L."/>
            <person name="Alfaro M."/>
            <person name="Sun H."/>
            <person name="Tritt A."/>
            <person name="Yoshinaga Y."/>
            <person name="Zwiers L.-H."/>
            <person name="Turgeon B."/>
            <person name="Goodwin S."/>
            <person name="Spatafora J."/>
            <person name="Crous P."/>
            <person name="Grigoriev I."/>
        </authorList>
    </citation>
    <scope>NUCLEOTIDE SEQUENCE</scope>
    <source>
        <strain evidence="6">CBS 110217</strain>
    </source>
</reference>
<dbReference type="Proteomes" id="UP000799777">
    <property type="component" value="Unassembled WGS sequence"/>
</dbReference>
<organism evidence="6 7">
    <name type="scientific">Setomelanomma holmii</name>
    <dbReference type="NCBI Taxonomy" id="210430"/>
    <lineage>
        <taxon>Eukaryota</taxon>
        <taxon>Fungi</taxon>
        <taxon>Dikarya</taxon>
        <taxon>Ascomycota</taxon>
        <taxon>Pezizomycotina</taxon>
        <taxon>Dothideomycetes</taxon>
        <taxon>Pleosporomycetidae</taxon>
        <taxon>Pleosporales</taxon>
        <taxon>Pleosporineae</taxon>
        <taxon>Phaeosphaeriaceae</taxon>
        <taxon>Setomelanomma</taxon>
    </lineage>
</organism>
<dbReference type="GO" id="GO:0004499">
    <property type="term" value="F:N,N-dimethylaniline monooxygenase activity"/>
    <property type="evidence" value="ECO:0007669"/>
    <property type="project" value="InterPro"/>
</dbReference>
<keyword evidence="7" id="KW-1185">Reference proteome</keyword>
<dbReference type="SUPFAM" id="SSF51905">
    <property type="entry name" value="FAD/NAD(P)-binding domain"/>
    <property type="match status" value="1"/>
</dbReference>
<evidence type="ECO:0000256" key="3">
    <source>
        <dbReference type="ARBA" id="ARBA00022827"/>
    </source>
</evidence>
<dbReference type="AlphaFoldDB" id="A0A9P4HA44"/>
<dbReference type="InterPro" id="IPR020946">
    <property type="entry name" value="Flavin_mOase-like"/>
</dbReference>
<feature type="region of interest" description="Disordered" evidence="5">
    <location>
        <begin position="585"/>
        <end position="611"/>
    </location>
</feature>
<evidence type="ECO:0000256" key="4">
    <source>
        <dbReference type="ARBA" id="ARBA00023002"/>
    </source>
</evidence>
<dbReference type="PANTHER" id="PTHR42877">
    <property type="entry name" value="L-ORNITHINE N(5)-MONOOXYGENASE-RELATED"/>
    <property type="match status" value="1"/>
</dbReference>
<keyword evidence="2" id="KW-0285">Flavoprotein</keyword>
<evidence type="ECO:0000256" key="5">
    <source>
        <dbReference type="SAM" id="MobiDB-lite"/>
    </source>
</evidence>
<name>A0A9P4HA44_9PLEO</name>
<evidence type="ECO:0000313" key="6">
    <source>
        <dbReference type="EMBL" id="KAF2029855.1"/>
    </source>
</evidence>
<feature type="compositionally biased region" description="Basic and acidic residues" evidence="5">
    <location>
        <begin position="586"/>
        <end position="605"/>
    </location>
</feature>
<protein>
    <submittedName>
        <fullName evidence="6">FAD/NAD(P)-binding domain-containing protein</fullName>
    </submittedName>
</protein>
<dbReference type="InterPro" id="IPR036188">
    <property type="entry name" value="FAD/NAD-bd_sf"/>
</dbReference>